<accession>A0A0L0F4N3</accession>
<dbReference type="GO" id="GO:0003676">
    <property type="term" value="F:nucleic acid binding"/>
    <property type="evidence" value="ECO:0007669"/>
    <property type="project" value="InterPro"/>
</dbReference>
<feature type="domain" description="Helicase ATP-binding" evidence="5">
    <location>
        <begin position="10"/>
        <end position="119"/>
    </location>
</feature>
<protein>
    <recommendedName>
        <fullName evidence="5">Helicase ATP-binding domain-containing protein</fullName>
    </recommendedName>
</protein>
<keyword evidence="7" id="KW-1185">Reference proteome</keyword>
<dbReference type="Proteomes" id="UP000054560">
    <property type="component" value="Unassembled WGS sequence"/>
</dbReference>
<dbReference type="GO" id="GO:0005524">
    <property type="term" value="F:ATP binding"/>
    <property type="evidence" value="ECO:0007669"/>
    <property type="project" value="UniProtKB-KW"/>
</dbReference>
<evidence type="ECO:0000313" key="6">
    <source>
        <dbReference type="EMBL" id="KNC71148.1"/>
    </source>
</evidence>
<dbReference type="EMBL" id="KQ249403">
    <property type="protein sequence ID" value="KNC71148.1"/>
    <property type="molecule type" value="Genomic_DNA"/>
</dbReference>
<keyword evidence="1" id="KW-0547">Nucleotide-binding</keyword>
<evidence type="ECO:0000256" key="2">
    <source>
        <dbReference type="ARBA" id="ARBA00022801"/>
    </source>
</evidence>
<dbReference type="Gene3D" id="3.40.50.300">
    <property type="entry name" value="P-loop containing nucleotide triphosphate hydrolases"/>
    <property type="match status" value="1"/>
</dbReference>
<evidence type="ECO:0000256" key="1">
    <source>
        <dbReference type="ARBA" id="ARBA00022741"/>
    </source>
</evidence>
<dbReference type="STRING" id="667725.A0A0L0F4N3"/>
<keyword evidence="4" id="KW-0067">ATP-binding</keyword>
<dbReference type="RefSeq" id="XP_014145050.1">
    <property type="nucleotide sequence ID" value="XM_014289575.1"/>
</dbReference>
<dbReference type="GO" id="GO:0016787">
    <property type="term" value="F:hydrolase activity"/>
    <property type="evidence" value="ECO:0007669"/>
    <property type="project" value="UniProtKB-KW"/>
</dbReference>
<dbReference type="InterPro" id="IPR014001">
    <property type="entry name" value="Helicase_ATP-bd"/>
</dbReference>
<dbReference type="GeneID" id="25916819"/>
<evidence type="ECO:0000256" key="3">
    <source>
        <dbReference type="ARBA" id="ARBA00022806"/>
    </source>
</evidence>
<evidence type="ECO:0000259" key="5">
    <source>
        <dbReference type="PROSITE" id="PS51192"/>
    </source>
</evidence>
<dbReference type="AlphaFoldDB" id="A0A0L0F4N3"/>
<gene>
    <name evidence="6" type="ORF">SARC_16315</name>
</gene>
<dbReference type="PROSITE" id="PS51192">
    <property type="entry name" value="HELICASE_ATP_BIND_1"/>
    <property type="match status" value="1"/>
</dbReference>
<keyword evidence="2" id="KW-0378">Hydrolase</keyword>
<dbReference type="Pfam" id="PF00270">
    <property type="entry name" value="DEAD"/>
    <property type="match status" value="1"/>
</dbReference>
<dbReference type="SUPFAM" id="SSF52540">
    <property type="entry name" value="P-loop containing nucleoside triphosphate hydrolases"/>
    <property type="match status" value="1"/>
</dbReference>
<dbReference type="PANTHER" id="PTHR47960">
    <property type="entry name" value="DEAD-BOX ATP-DEPENDENT RNA HELICASE 50"/>
    <property type="match status" value="1"/>
</dbReference>
<dbReference type="eggNOG" id="KOG0331">
    <property type="taxonomic scope" value="Eukaryota"/>
</dbReference>
<dbReference type="GO" id="GO:0004386">
    <property type="term" value="F:helicase activity"/>
    <property type="evidence" value="ECO:0007669"/>
    <property type="project" value="UniProtKB-KW"/>
</dbReference>
<proteinExistence type="predicted"/>
<evidence type="ECO:0000313" key="7">
    <source>
        <dbReference type="Proteomes" id="UP000054560"/>
    </source>
</evidence>
<evidence type="ECO:0000256" key="4">
    <source>
        <dbReference type="ARBA" id="ARBA00022840"/>
    </source>
</evidence>
<dbReference type="OrthoDB" id="10256233at2759"/>
<sequence>MECNVAIYVPTKSRWGLCGLFCILTGSGKTLAYLVPLINRLRDEEMKFGTTNRNNRPRAVVMLPSTELAIQVHDVLKELCHTARLGVKGLYGGCKQKRIDEALDAGGVDVLVTTPGLLQ</sequence>
<feature type="non-terminal residue" evidence="6">
    <location>
        <position position="119"/>
    </location>
</feature>
<organism evidence="6 7">
    <name type="scientific">Sphaeroforma arctica JP610</name>
    <dbReference type="NCBI Taxonomy" id="667725"/>
    <lineage>
        <taxon>Eukaryota</taxon>
        <taxon>Ichthyosporea</taxon>
        <taxon>Ichthyophonida</taxon>
        <taxon>Sphaeroforma</taxon>
    </lineage>
</organism>
<keyword evidence="3" id="KW-0347">Helicase</keyword>
<dbReference type="InterPro" id="IPR027417">
    <property type="entry name" value="P-loop_NTPase"/>
</dbReference>
<name>A0A0L0F4N3_9EUKA</name>
<dbReference type="InterPro" id="IPR011545">
    <property type="entry name" value="DEAD/DEAH_box_helicase_dom"/>
</dbReference>
<reference evidence="6 7" key="1">
    <citation type="submission" date="2011-02" db="EMBL/GenBank/DDBJ databases">
        <title>The Genome Sequence of Sphaeroforma arctica JP610.</title>
        <authorList>
            <consortium name="The Broad Institute Genome Sequencing Platform"/>
            <person name="Russ C."/>
            <person name="Cuomo C."/>
            <person name="Young S.K."/>
            <person name="Zeng Q."/>
            <person name="Gargeya S."/>
            <person name="Alvarado L."/>
            <person name="Berlin A."/>
            <person name="Chapman S.B."/>
            <person name="Chen Z."/>
            <person name="Freedman E."/>
            <person name="Gellesch M."/>
            <person name="Goldberg J."/>
            <person name="Griggs A."/>
            <person name="Gujja S."/>
            <person name="Heilman E."/>
            <person name="Heiman D."/>
            <person name="Howarth C."/>
            <person name="Mehta T."/>
            <person name="Neiman D."/>
            <person name="Pearson M."/>
            <person name="Roberts A."/>
            <person name="Saif S."/>
            <person name="Shea T."/>
            <person name="Shenoy N."/>
            <person name="Sisk P."/>
            <person name="Stolte C."/>
            <person name="Sykes S."/>
            <person name="White J."/>
            <person name="Yandava C."/>
            <person name="Burger G."/>
            <person name="Gray M.W."/>
            <person name="Holland P.W.H."/>
            <person name="King N."/>
            <person name="Lang F.B.F."/>
            <person name="Roger A.J."/>
            <person name="Ruiz-Trillo I."/>
            <person name="Haas B."/>
            <person name="Nusbaum C."/>
            <person name="Birren B."/>
        </authorList>
    </citation>
    <scope>NUCLEOTIDE SEQUENCE [LARGE SCALE GENOMIC DNA]</scope>
    <source>
        <strain evidence="6 7">JP610</strain>
    </source>
</reference>